<dbReference type="NCBIfam" id="TIGR03815">
    <property type="entry name" value="CpaE_hom_Actino"/>
    <property type="match status" value="1"/>
</dbReference>
<dbReference type="EMBL" id="JACHIU010000001">
    <property type="protein sequence ID" value="MBB6471293.1"/>
    <property type="molecule type" value="Genomic_DNA"/>
</dbReference>
<dbReference type="GO" id="GO:0005524">
    <property type="term" value="F:ATP binding"/>
    <property type="evidence" value="ECO:0007669"/>
    <property type="project" value="TreeGrafter"/>
</dbReference>
<dbReference type="Pfam" id="PF06564">
    <property type="entry name" value="CBP_BcsQ"/>
    <property type="match status" value="1"/>
</dbReference>
<dbReference type="GO" id="GO:0051782">
    <property type="term" value="P:negative regulation of cell division"/>
    <property type="evidence" value="ECO:0007669"/>
    <property type="project" value="TreeGrafter"/>
</dbReference>
<dbReference type="GO" id="GO:0005829">
    <property type="term" value="C:cytosol"/>
    <property type="evidence" value="ECO:0007669"/>
    <property type="project" value="TreeGrafter"/>
</dbReference>
<dbReference type="InterPro" id="IPR011006">
    <property type="entry name" value="CheY-like_superfamily"/>
</dbReference>
<reference evidence="2 3" key="1">
    <citation type="submission" date="2020-08" db="EMBL/GenBank/DDBJ databases">
        <title>Sequencing the genomes of 1000 actinobacteria strains.</title>
        <authorList>
            <person name="Klenk H.-P."/>
        </authorList>
    </citation>
    <scope>NUCLEOTIDE SEQUENCE [LARGE SCALE GENOMIC DNA]</scope>
    <source>
        <strain evidence="2 3">DSM 44936</strain>
    </source>
</reference>
<dbReference type="RefSeq" id="WP_184978531.1">
    <property type="nucleotide sequence ID" value="NZ_BAAALO010000028.1"/>
</dbReference>
<evidence type="ECO:0000313" key="2">
    <source>
        <dbReference type="EMBL" id="MBB6471293.1"/>
    </source>
</evidence>
<dbReference type="GO" id="GO:0009898">
    <property type="term" value="C:cytoplasmic side of plasma membrane"/>
    <property type="evidence" value="ECO:0007669"/>
    <property type="project" value="TreeGrafter"/>
</dbReference>
<dbReference type="Gene3D" id="3.40.50.300">
    <property type="entry name" value="P-loop containing nucleotide triphosphate hydrolases"/>
    <property type="match status" value="1"/>
</dbReference>
<keyword evidence="3" id="KW-1185">Reference proteome</keyword>
<dbReference type="InterPro" id="IPR059050">
    <property type="entry name" value="Rv3660c_N"/>
</dbReference>
<organism evidence="2 3">
    <name type="scientific">Sphaerisporangium rubeum</name>
    <dbReference type="NCBI Taxonomy" id="321317"/>
    <lineage>
        <taxon>Bacteria</taxon>
        <taxon>Bacillati</taxon>
        <taxon>Actinomycetota</taxon>
        <taxon>Actinomycetes</taxon>
        <taxon>Streptosporangiales</taxon>
        <taxon>Streptosporangiaceae</taxon>
        <taxon>Sphaerisporangium</taxon>
    </lineage>
</organism>
<dbReference type="InterPro" id="IPR022521">
    <property type="entry name" value="Rv3660c"/>
</dbReference>
<dbReference type="AlphaFoldDB" id="A0A7X0IA62"/>
<dbReference type="Proteomes" id="UP000555564">
    <property type="component" value="Unassembled WGS sequence"/>
</dbReference>
<comment type="caution">
    <text evidence="2">The sequence shown here is derived from an EMBL/GenBank/DDBJ whole genome shotgun (WGS) entry which is preliminary data.</text>
</comment>
<dbReference type="GO" id="GO:0016887">
    <property type="term" value="F:ATP hydrolysis activity"/>
    <property type="evidence" value="ECO:0007669"/>
    <property type="project" value="TreeGrafter"/>
</dbReference>
<proteinExistence type="predicted"/>
<dbReference type="InterPro" id="IPR027417">
    <property type="entry name" value="P-loop_NTPase"/>
</dbReference>
<name>A0A7X0IA62_9ACTN</name>
<dbReference type="SUPFAM" id="SSF52540">
    <property type="entry name" value="P-loop containing nucleoside triphosphate hydrolases"/>
    <property type="match status" value="1"/>
</dbReference>
<sequence>MTTHRPLVITDDQDLLDDLLRIAAAAGVEIDVAHAAAHARPFWTHAPLVVVGVDVADTLAATCPPPRQGVLLVTRGADDPSVWRRCVAVGAVTVLTLPEAERRLVEEFAEACEPETRSGETVCVVGGRGGSGASVLATCLALVAARRKMRTLLVDADPLGGGIDVLLGEEHAVGARWPGIAEREGRVSYAALQDALPTFGDLTVLSGHRGAPSAIPPEAMRAVLGAAHRGCDLIVVDVPRHLTPAAAEALSRAAVTLLLVPSDVRGVLAAAQVLPQLQKHTQCVRTVTRPGTLTPDIITRSLDTPHLGFLPDQRNLADHLDRGLAPPLTPQTPLARFCHAFLTGSLPEEPS</sequence>
<evidence type="ECO:0000259" key="1">
    <source>
        <dbReference type="Pfam" id="PF26563"/>
    </source>
</evidence>
<gene>
    <name evidence="2" type="ORF">BJ992_000724</name>
</gene>
<protein>
    <submittedName>
        <fullName evidence="2">Secretion/DNA translocation related CpaE-like protein</fullName>
    </submittedName>
</protein>
<feature type="domain" description="Rv3660c-like CheY-like N-terminal" evidence="1">
    <location>
        <begin position="9"/>
        <end position="117"/>
    </location>
</feature>
<accession>A0A7X0IA62</accession>
<dbReference type="InterPro" id="IPR050625">
    <property type="entry name" value="ParA/MinD_ATPase"/>
</dbReference>
<evidence type="ECO:0000313" key="3">
    <source>
        <dbReference type="Proteomes" id="UP000555564"/>
    </source>
</evidence>
<dbReference type="InterPro" id="IPR017746">
    <property type="entry name" value="Cellulose_synthase_operon_BcsQ"/>
</dbReference>
<dbReference type="PANTHER" id="PTHR43384:SF11">
    <property type="entry name" value="SEPTUM SITE DETERMINING PROTEIN"/>
    <property type="match status" value="1"/>
</dbReference>
<dbReference type="Pfam" id="PF26563">
    <property type="entry name" value="Rv3660c_N"/>
    <property type="match status" value="1"/>
</dbReference>
<dbReference type="PANTHER" id="PTHR43384">
    <property type="entry name" value="SEPTUM SITE-DETERMINING PROTEIN MIND HOMOLOG, CHLOROPLASTIC-RELATED"/>
    <property type="match status" value="1"/>
</dbReference>
<dbReference type="SUPFAM" id="SSF52172">
    <property type="entry name" value="CheY-like"/>
    <property type="match status" value="1"/>
</dbReference>